<evidence type="ECO:0000313" key="2">
    <source>
        <dbReference type="EMBL" id="KAJ3512580.1"/>
    </source>
</evidence>
<reference evidence="2" key="1">
    <citation type="submission" date="2022-07" db="EMBL/GenBank/DDBJ databases">
        <title>Genome Sequence of Agrocybe chaxingu.</title>
        <authorList>
            <person name="Buettner E."/>
        </authorList>
    </citation>
    <scope>NUCLEOTIDE SEQUENCE</scope>
    <source>
        <strain evidence="2">MP-N11</strain>
    </source>
</reference>
<dbReference type="Proteomes" id="UP001148786">
    <property type="component" value="Unassembled WGS sequence"/>
</dbReference>
<feature type="region of interest" description="Disordered" evidence="1">
    <location>
        <begin position="139"/>
        <end position="180"/>
    </location>
</feature>
<sequence>MVDPTDYPEAENPLPQAAASKRSQVPNAAQTAATSIVKYAEGTSASAGSLSSRPKARRKLLRVNSTSSAESSEPPRTPPDSINFDPTITTGTVSSEQGSTRRGQTGRYVRQVGPSPPVPRVPAEDTRKAGIEHLLQNVFTGSRKPSMQGLLRTVTPDDSDNRSAEPRNQRSEAASPATLKPHVIGSRLTPIPDTPAGHPGASVNPSYESIQEEAMQRIAGQHSGPEPTDCGTDQLGPFGKAGILPPAPAVPVGHTEMPLLSGKVGDPGRKYAEKPGDQEFNFRVLEEAGSSVPVIQATSKVHHSVLVKYVAAFIFT</sequence>
<keyword evidence="3" id="KW-1185">Reference proteome</keyword>
<dbReference type="EMBL" id="JANKHO010000248">
    <property type="protein sequence ID" value="KAJ3512580.1"/>
    <property type="molecule type" value="Genomic_DNA"/>
</dbReference>
<feature type="compositionally biased region" description="Polar residues" evidence="1">
    <location>
        <begin position="21"/>
        <end position="34"/>
    </location>
</feature>
<feature type="region of interest" description="Disordered" evidence="1">
    <location>
        <begin position="1"/>
        <end position="123"/>
    </location>
</feature>
<name>A0A9W8K4X7_9AGAR</name>
<dbReference type="OrthoDB" id="10439891at2759"/>
<evidence type="ECO:0000256" key="1">
    <source>
        <dbReference type="SAM" id="MobiDB-lite"/>
    </source>
</evidence>
<proteinExistence type="predicted"/>
<dbReference type="AlphaFoldDB" id="A0A9W8K4X7"/>
<feature type="compositionally biased region" description="Polar residues" evidence="1">
    <location>
        <begin position="84"/>
        <end position="103"/>
    </location>
</feature>
<evidence type="ECO:0000313" key="3">
    <source>
        <dbReference type="Proteomes" id="UP001148786"/>
    </source>
</evidence>
<comment type="caution">
    <text evidence="2">The sequence shown here is derived from an EMBL/GenBank/DDBJ whole genome shotgun (WGS) entry which is preliminary data.</text>
</comment>
<gene>
    <name evidence="2" type="ORF">NLJ89_g3442</name>
</gene>
<protein>
    <submittedName>
        <fullName evidence="2">Uncharacterized protein</fullName>
    </submittedName>
</protein>
<accession>A0A9W8K4X7</accession>
<feature type="compositionally biased region" description="Polar residues" evidence="1">
    <location>
        <begin position="43"/>
        <end position="52"/>
    </location>
</feature>
<organism evidence="2 3">
    <name type="scientific">Agrocybe chaxingu</name>
    <dbReference type="NCBI Taxonomy" id="84603"/>
    <lineage>
        <taxon>Eukaryota</taxon>
        <taxon>Fungi</taxon>
        <taxon>Dikarya</taxon>
        <taxon>Basidiomycota</taxon>
        <taxon>Agaricomycotina</taxon>
        <taxon>Agaricomycetes</taxon>
        <taxon>Agaricomycetidae</taxon>
        <taxon>Agaricales</taxon>
        <taxon>Agaricineae</taxon>
        <taxon>Strophariaceae</taxon>
        <taxon>Agrocybe</taxon>
    </lineage>
</organism>
<feature type="compositionally biased region" description="Basic and acidic residues" evidence="1">
    <location>
        <begin position="159"/>
        <end position="170"/>
    </location>
</feature>